<dbReference type="InterPro" id="IPR014284">
    <property type="entry name" value="RNA_pol_sigma-70_dom"/>
</dbReference>
<dbReference type="GO" id="GO:0016987">
    <property type="term" value="F:sigma factor activity"/>
    <property type="evidence" value="ECO:0007669"/>
    <property type="project" value="UniProtKB-KW"/>
</dbReference>
<dbReference type="SUPFAM" id="SSF88946">
    <property type="entry name" value="Sigma2 domain of RNA polymerase sigma factors"/>
    <property type="match status" value="1"/>
</dbReference>
<evidence type="ECO:0000256" key="4">
    <source>
        <dbReference type="ARBA" id="ARBA00023163"/>
    </source>
</evidence>
<dbReference type="CDD" id="cd06171">
    <property type="entry name" value="Sigma70_r4"/>
    <property type="match status" value="1"/>
</dbReference>
<evidence type="ECO:0000313" key="8">
    <source>
        <dbReference type="EMBL" id="MBB5065392.1"/>
    </source>
</evidence>
<protein>
    <submittedName>
        <fullName evidence="8">RNA polymerase sigma-70 factor (ECF subfamily)</fullName>
    </submittedName>
</protein>
<dbReference type="InterPro" id="IPR007627">
    <property type="entry name" value="RNA_pol_sigma70_r2"/>
</dbReference>
<dbReference type="InterPro" id="IPR039425">
    <property type="entry name" value="RNA_pol_sigma-70-like"/>
</dbReference>
<feature type="region of interest" description="Disordered" evidence="5">
    <location>
        <begin position="191"/>
        <end position="214"/>
    </location>
</feature>
<dbReference type="GO" id="GO:0006352">
    <property type="term" value="P:DNA-templated transcription initiation"/>
    <property type="evidence" value="ECO:0007669"/>
    <property type="project" value="InterPro"/>
</dbReference>
<accession>A0A7W7ZSK8</accession>
<dbReference type="Gene3D" id="1.10.1740.10">
    <property type="match status" value="1"/>
</dbReference>
<keyword evidence="4" id="KW-0804">Transcription</keyword>
<dbReference type="AlphaFoldDB" id="A0A7W7ZSK8"/>
<dbReference type="Pfam" id="PF04542">
    <property type="entry name" value="Sigma70_r2"/>
    <property type="match status" value="1"/>
</dbReference>
<evidence type="ECO:0000259" key="6">
    <source>
        <dbReference type="Pfam" id="PF04542"/>
    </source>
</evidence>
<keyword evidence="3" id="KW-0731">Sigma factor</keyword>
<evidence type="ECO:0000259" key="7">
    <source>
        <dbReference type="Pfam" id="PF08281"/>
    </source>
</evidence>
<evidence type="ECO:0000313" key="9">
    <source>
        <dbReference type="Proteomes" id="UP000584867"/>
    </source>
</evidence>
<sequence>MRADLSSPENFEALVREHQGLVFRTLTRMTGSGPHVEDLAQEAFFRLYRALPDFRGDATISTYLYRIVVNLAQDEWKRRRKERTHLASEPLSSEGEEESTGWIENFAGDSLASEHARTPEQRLSDAEMQSAVDAELLALPEIERSVLVLYHQEECSYEGIAVALGLPINTVRTHLHRGRKRLSERLRSRLAVQPHPKEGSSNGPATGAIMAGKA</sequence>
<organism evidence="8 9">
    <name type="scientific">Granulicella mallensis</name>
    <dbReference type="NCBI Taxonomy" id="940614"/>
    <lineage>
        <taxon>Bacteria</taxon>
        <taxon>Pseudomonadati</taxon>
        <taxon>Acidobacteriota</taxon>
        <taxon>Terriglobia</taxon>
        <taxon>Terriglobales</taxon>
        <taxon>Acidobacteriaceae</taxon>
        <taxon>Granulicella</taxon>
    </lineage>
</organism>
<dbReference type="Proteomes" id="UP000584867">
    <property type="component" value="Unassembled WGS sequence"/>
</dbReference>
<comment type="similarity">
    <text evidence="1">Belongs to the sigma-70 factor family. ECF subfamily.</text>
</comment>
<dbReference type="Pfam" id="PF08281">
    <property type="entry name" value="Sigma70_r4_2"/>
    <property type="match status" value="1"/>
</dbReference>
<dbReference type="InterPro" id="IPR013324">
    <property type="entry name" value="RNA_pol_sigma_r3/r4-like"/>
</dbReference>
<dbReference type="NCBIfam" id="TIGR02937">
    <property type="entry name" value="sigma70-ECF"/>
    <property type="match status" value="1"/>
</dbReference>
<keyword evidence="2" id="KW-0805">Transcription regulation</keyword>
<comment type="caution">
    <text evidence="8">The sequence shown here is derived from an EMBL/GenBank/DDBJ whole genome shotgun (WGS) entry which is preliminary data.</text>
</comment>
<dbReference type="InterPro" id="IPR036388">
    <property type="entry name" value="WH-like_DNA-bd_sf"/>
</dbReference>
<dbReference type="PANTHER" id="PTHR43133:SF51">
    <property type="entry name" value="RNA POLYMERASE SIGMA FACTOR"/>
    <property type="match status" value="1"/>
</dbReference>
<dbReference type="InterPro" id="IPR013249">
    <property type="entry name" value="RNA_pol_sigma70_r4_t2"/>
</dbReference>
<evidence type="ECO:0000256" key="5">
    <source>
        <dbReference type="SAM" id="MobiDB-lite"/>
    </source>
</evidence>
<dbReference type="GO" id="GO:0003677">
    <property type="term" value="F:DNA binding"/>
    <property type="evidence" value="ECO:0007669"/>
    <property type="project" value="InterPro"/>
</dbReference>
<dbReference type="EMBL" id="JACHIO010000016">
    <property type="protein sequence ID" value="MBB5065392.1"/>
    <property type="molecule type" value="Genomic_DNA"/>
</dbReference>
<gene>
    <name evidence="8" type="ORF">HDF15_003760</name>
</gene>
<evidence type="ECO:0000256" key="3">
    <source>
        <dbReference type="ARBA" id="ARBA00023082"/>
    </source>
</evidence>
<dbReference type="SUPFAM" id="SSF88659">
    <property type="entry name" value="Sigma3 and sigma4 domains of RNA polymerase sigma factors"/>
    <property type="match status" value="1"/>
</dbReference>
<evidence type="ECO:0000256" key="2">
    <source>
        <dbReference type="ARBA" id="ARBA00023015"/>
    </source>
</evidence>
<evidence type="ECO:0000256" key="1">
    <source>
        <dbReference type="ARBA" id="ARBA00010641"/>
    </source>
</evidence>
<dbReference type="RefSeq" id="WP_184258041.1">
    <property type="nucleotide sequence ID" value="NZ_JACHIO010000016.1"/>
</dbReference>
<dbReference type="InterPro" id="IPR013325">
    <property type="entry name" value="RNA_pol_sigma_r2"/>
</dbReference>
<proteinExistence type="inferred from homology"/>
<dbReference type="PANTHER" id="PTHR43133">
    <property type="entry name" value="RNA POLYMERASE ECF-TYPE SIGMA FACTO"/>
    <property type="match status" value="1"/>
</dbReference>
<name>A0A7W7ZSK8_9BACT</name>
<feature type="domain" description="RNA polymerase sigma factor 70 region 4 type 2" evidence="7">
    <location>
        <begin position="131"/>
        <end position="182"/>
    </location>
</feature>
<dbReference type="Gene3D" id="1.10.10.10">
    <property type="entry name" value="Winged helix-like DNA-binding domain superfamily/Winged helix DNA-binding domain"/>
    <property type="match status" value="1"/>
</dbReference>
<feature type="domain" description="RNA polymerase sigma-70 region 2" evidence="6">
    <location>
        <begin position="14"/>
        <end position="81"/>
    </location>
</feature>
<reference evidence="8 9" key="1">
    <citation type="submission" date="2020-08" db="EMBL/GenBank/DDBJ databases">
        <title>Genomic Encyclopedia of Type Strains, Phase IV (KMG-V): Genome sequencing to study the core and pangenomes of soil and plant-associated prokaryotes.</title>
        <authorList>
            <person name="Whitman W."/>
        </authorList>
    </citation>
    <scope>NUCLEOTIDE SEQUENCE [LARGE SCALE GENOMIC DNA]</scope>
    <source>
        <strain evidence="8 9">X5P3</strain>
    </source>
</reference>